<evidence type="ECO:0000313" key="1">
    <source>
        <dbReference type="EMBL" id="SDS88088.1"/>
    </source>
</evidence>
<accession>A0A1H1VSZ5</accession>
<protein>
    <recommendedName>
        <fullName evidence="3">Nitroreductase family protein</fullName>
    </recommendedName>
</protein>
<evidence type="ECO:0008006" key="3">
    <source>
        <dbReference type="Google" id="ProtNLM"/>
    </source>
</evidence>
<proteinExistence type="predicted"/>
<dbReference type="Proteomes" id="UP000198983">
    <property type="component" value="Chromosome I"/>
</dbReference>
<dbReference type="GO" id="GO:0016491">
    <property type="term" value="F:oxidoreductase activity"/>
    <property type="evidence" value="ECO:0007669"/>
    <property type="project" value="InterPro"/>
</dbReference>
<sequence length="328" mass="36252">MFVTLDLRKHTEELVSTARLAPSLHNAQPWAFRVNARSVEVYVDRSRAVAVVDPDDRQMLIGVGAAIFAVRLAVSALGSEPTVTLMPGDEHGDLAAVVSLGPDHLPSMAETRLLQHVPLRRTIRSRLDPDVPPRTRSVLAGEAELEGAQLRWITEHAERGVLSRLITAAERREQADPKFRRELARWVGGEAPLYGTGLPEAVLGVSAKAGHEADFPMRDFAGGRRRLSHSPGRPERDPVIAILFTDGDRPVEWLRCGQALMRVLLWASVEGLAASYLNQPLEIPDLRTRVRDDLELPGFAQLILRFGRPVAGLPLPTPRRPVAELLRR</sequence>
<dbReference type="PANTHER" id="PTHR23026">
    <property type="entry name" value="NADPH NITROREDUCTASE"/>
    <property type="match status" value="1"/>
</dbReference>
<dbReference type="RefSeq" id="WP_092655307.1">
    <property type="nucleotide sequence ID" value="NZ_LT629732.1"/>
</dbReference>
<dbReference type="SUPFAM" id="SSF55469">
    <property type="entry name" value="FMN-dependent nitroreductase-like"/>
    <property type="match status" value="1"/>
</dbReference>
<dbReference type="OrthoDB" id="8156917at2"/>
<dbReference type="InterPro" id="IPR000415">
    <property type="entry name" value="Nitroreductase-like"/>
</dbReference>
<dbReference type="AlphaFoldDB" id="A0A1H1VSZ5"/>
<keyword evidence="2" id="KW-1185">Reference proteome</keyword>
<dbReference type="Gene3D" id="3.40.109.30">
    <property type="entry name" value="putative nitroreductase (tm1586), domain 2"/>
    <property type="match status" value="1"/>
</dbReference>
<dbReference type="EMBL" id="LT629732">
    <property type="protein sequence ID" value="SDS88088.1"/>
    <property type="molecule type" value="Genomic_DNA"/>
</dbReference>
<dbReference type="Gene3D" id="3.40.109.10">
    <property type="entry name" value="NADH Oxidase"/>
    <property type="match status" value="1"/>
</dbReference>
<name>A0A1H1VSZ5_9ACTN</name>
<evidence type="ECO:0000313" key="2">
    <source>
        <dbReference type="Proteomes" id="UP000198983"/>
    </source>
</evidence>
<reference evidence="1 2" key="1">
    <citation type="submission" date="2016-10" db="EMBL/GenBank/DDBJ databases">
        <authorList>
            <person name="de Groot N.N."/>
        </authorList>
    </citation>
    <scope>NUCLEOTIDE SEQUENCE [LARGE SCALE GENOMIC DNA]</scope>
    <source>
        <strain evidence="1 2">DSM 22024</strain>
    </source>
</reference>
<dbReference type="NCBIfam" id="NF047509">
    <property type="entry name" value="Rv3131_FMN_oxido"/>
    <property type="match status" value="1"/>
</dbReference>
<dbReference type="InterPro" id="IPR050627">
    <property type="entry name" value="Nitroreductase/BluB"/>
</dbReference>
<dbReference type="STRING" id="117157.SAMN04489717_4203"/>
<dbReference type="PANTHER" id="PTHR23026:SF123">
    <property type="entry name" value="NAD(P)H NITROREDUCTASE RV3131-RELATED"/>
    <property type="match status" value="1"/>
</dbReference>
<organism evidence="1 2">
    <name type="scientific">Actinopolymorpha singaporensis</name>
    <dbReference type="NCBI Taxonomy" id="117157"/>
    <lineage>
        <taxon>Bacteria</taxon>
        <taxon>Bacillati</taxon>
        <taxon>Actinomycetota</taxon>
        <taxon>Actinomycetes</taxon>
        <taxon>Propionibacteriales</taxon>
        <taxon>Actinopolymorphaceae</taxon>
        <taxon>Actinopolymorpha</taxon>
    </lineage>
</organism>
<gene>
    <name evidence="1" type="ORF">SAMN04489717_4203</name>
</gene>